<dbReference type="GO" id="GO:0009002">
    <property type="term" value="F:serine-type D-Ala-D-Ala carboxypeptidase activity"/>
    <property type="evidence" value="ECO:0007669"/>
    <property type="project" value="UniProtKB-EC"/>
</dbReference>
<organism evidence="2 3">
    <name type="scientific">Thalassoglobus polymorphus</name>
    <dbReference type="NCBI Taxonomy" id="2527994"/>
    <lineage>
        <taxon>Bacteria</taxon>
        <taxon>Pseudomonadati</taxon>
        <taxon>Planctomycetota</taxon>
        <taxon>Planctomycetia</taxon>
        <taxon>Planctomycetales</taxon>
        <taxon>Planctomycetaceae</taxon>
        <taxon>Thalassoglobus</taxon>
    </lineage>
</organism>
<evidence type="ECO:0000313" key="2">
    <source>
        <dbReference type="EMBL" id="QDT35011.1"/>
    </source>
</evidence>
<proteinExistence type="predicted"/>
<dbReference type="Gene3D" id="3.40.710.10">
    <property type="entry name" value="DD-peptidase/beta-lactamase superfamily"/>
    <property type="match status" value="1"/>
</dbReference>
<evidence type="ECO:0000259" key="1">
    <source>
        <dbReference type="Pfam" id="PF00144"/>
    </source>
</evidence>
<dbReference type="PANTHER" id="PTHR46825:SF9">
    <property type="entry name" value="BETA-LACTAMASE-RELATED DOMAIN-CONTAINING PROTEIN"/>
    <property type="match status" value="1"/>
</dbReference>
<keyword evidence="2" id="KW-0645">Protease</keyword>
<sequence length="380" mass="42056">MREFPMSELQQRRHQLAFFVLGCFLFSQASEAEEIRRGLSANQVTAIEKSIAAEMSRQKLVGVSVGVLRNGEIVFTGGAGLSNREKKTPMTTDTVVNWASNSKPVIAMLAMQLVEQGKLDLDADVRKYVPEFPRKDHTITTRQLLCHQSGLPHYSNGRVLPSPGARNKQEELNPLFAIKRFDRSPLIFVPGTKTEYSSHAYVLLSAVVQQAGGEPIASQLDQRILKLLGMASFELDVATHGQKEWAMGYRKNSAGKIIPSPEQANAWKHGAGAYKSNVNDFSKWAQAVMNQSLINAETQQLMWTRQKLLDGTSSNYGLGVRVEGSGRRLKISHNGSQAETKTRMVLYPNQKHGVVVMCNCNYADPMAISTAVYKALSTSR</sequence>
<dbReference type="Proteomes" id="UP000315724">
    <property type="component" value="Chromosome"/>
</dbReference>
<name>A0A517QTP4_9PLAN</name>
<evidence type="ECO:0000313" key="3">
    <source>
        <dbReference type="Proteomes" id="UP000315724"/>
    </source>
</evidence>
<gene>
    <name evidence="2" type="ORF">Mal48_42840</name>
</gene>
<keyword evidence="2" id="KW-0121">Carboxypeptidase</keyword>
<dbReference type="PANTHER" id="PTHR46825">
    <property type="entry name" value="D-ALANYL-D-ALANINE-CARBOXYPEPTIDASE/ENDOPEPTIDASE AMPH"/>
    <property type="match status" value="1"/>
</dbReference>
<dbReference type="EC" id="3.4.16.4" evidence="2"/>
<accession>A0A517QTP4</accession>
<dbReference type="AlphaFoldDB" id="A0A517QTP4"/>
<dbReference type="EMBL" id="CP036267">
    <property type="protein sequence ID" value="QDT35011.1"/>
    <property type="molecule type" value="Genomic_DNA"/>
</dbReference>
<dbReference type="InterPro" id="IPR012338">
    <property type="entry name" value="Beta-lactam/transpept-like"/>
</dbReference>
<dbReference type="InterPro" id="IPR001466">
    <property type="entry name" value="Beta-lactam-related"/>
</dbReference>
<feature type="domain" description="Beta-lactamase-related" evidence="1">
    <location>
        <begin position="49"/>
        <end position="373"/>
    </location>
</feature>
<dbReference type="Pfam" id="PF00144">
    <property type="entry name" value="Beta-lactamase"/>
    <property type="match status" value="1"/>
</dbReference>
<dbReference type="OrthoDB" id="9801430at2"/>
<keyword evidence="2" id="KW-0378">Hydrolase</keyword>
<keyword evidence="3" id="KW-1185">Reference proteome</keyword>
<dbReference type="InterPro" id="IPR050491">
    <property type="entry name" value="AmpC-like"/>
</dbReference>
<reference evidence="2 3" key="1">
    <citation type="submission" date="2019-02" db="EMBL/GenBank/DDBJ databases">
        <title>Deep-cultivation of Planctomycetes and their phenomic and genomic characterization uncovers novel biology.</title>
        <authorList>
            <person name="Wiegand S."/>
            <person name="Jogler M."/>
            <person name="Boedeker C."/>
            <person name="Pinto D."/>
            <person name="Vollmers J."/>
            <person name="Rivas-Marin E."/>
            <person name="Kohn T."/>
            <person name="Peeters S.H."/>
            <person name="Heuer A."/>
            <person name="Rast P."/>
            <person name="Oberbeckmann S."/>
            <person name="Bunk B."/>
            <person name="Jeske O."/>
            <person name="Meyerdierks A."/>
            <person name="Storesund J.E."/>
            <person name="Kallscheuer N."/>
            <person name="Luecker S."/>
            <person name="Lage O.M."/>
            <person name="Pohl T."/>
            <person name="Merkel B.J."/>
            <person name="Hornburger P."/>
            <person name="Mueller R.-W."/>
            <person name="Bruemmer F."/>
            <person name="Labrenz M."/>
            <person name="Spormann A.M."/>
            <person name="Op den Camp H."/>
            <person name="Overmann J."/>
            <person name="Amann R."/>
            <person name="Jetten M.S.M."/>
            <person name="Mascher T."/>
            <person name="Medema M.H."/>
            <person name="Devos D.P."/>
            <person name="Kaster A.-K."/>
            <person name="Ovreas L."/>
            <person name="Rohde M."/>
            <person name="Galperin M.Y."/>
            <person name="Jogler C."/>
        </authorList>
    </citation>
    <scope>NUCLEOTIDE SEQUENCE [LARGE SCALE GENOMIC DNA]</scope>
    <source>
        <strain evidence="2 3">Mal48</strain>
    </source>
</reference>
<dbReference type="KEGG" id="tpol:Mal48_42840"/>
<protein>
    <submittedName>
        <fullName evidence="2">D-alanyl-D-alanine carboxypeptidase</fullName>
        <ecNumber evidence="2">3.4.16.4</ecNumber>
    </submittedName>
</protein>
<dbReference type="SUPFAM" id="SSF56601">
    <property type="entry name" value="beta-lactamase/transpeptidase-like"/>
    <property type="match status" value="1"/>
</dbReference>